<dbReference type="EMBL" id="CM023481">
    <property type="protein sequence ID" value="KAH6944956.1"/>
    <property type="molecule type" value="Genomic_DNA"/>
</dbReference>
<evidence type="ECO:0000313" key="2">
    <source>
        <dbReference type="Proteomes" id="UP000821845"/>
    </source>
</evidence>
<comment type="caution">
    <text evidence="1">The sequence shown here is derived from an EMBL/GenBank/DDBJ whole genome shotgun (WGS) entry which is preliminary data.</text>
</comment>
<reference evidence="1" key="1">
    <citation type="submission" date="2020-05" db="EMBL/GenBank/DDBJ databases">
        <title>Large-scale comparative analyses of tick genomes elucidate their genetic diversity and vector capacities.</title>
        <authorList>
            <person name="Jia N."/>
            <person name="Wang J."/>
            <person name="Shi W."/>
            <person name="Du L."/>
            <person name="Sun Y."/>
            <person name="Zhan W."/>
            <person name="Jiang J."/>
            <person name="Wang Q."/>
            <person name="Zhang B."/>
            <person name="Ji P."/>
            <person name="Sakyi L.B."/>
            <person name="Cui X."/>
            <person name="Yuan T."/>
            <person name="Jiang B."/>
            <person name="Yang W."/>
            <person name="Lam T.T.-Y."/>
            <person name="Chang Q."/>
            <person name="Ding S."/>
            <person name="Wang X."/>
            <person name="Zhu J."/>
            <person name="Ruan X."/>
            <person name="Zhao L."/>
            <person name="Wei J."/>
            <person name="Que T."/>
            <person name="Du C."/>
            <person name="Cheng J."/>
            <person name="Dai P."/>
            <person name="Han X."/>
            <person name="Huang E."/>
            <person name="Gao Y."/>
            <person name="Liu J."/>
            <person name="Shao H."/>
            <person name="Ye R."/>
            <person name="Li L."/>
            <person name="Wei W."/>
            <person name="Wang X."/>
            <person name="Wang C."/>
            <person name="Yang T."/>
            <person name="Huo Q."/>
            <person name="Li W."/>
            <person name="Guo W."/>
            <person name="Chen H."/>
            <person name="Zhou L."/>
            <person name="Ni X."/>
            <person name="Tian J."/>
            <person name="Zhou Y."/>
            <person name="Sheng Y."/>
            <person name="Liu T."/>
            <person name="Pan Y."/>
            <person name="Xia L."/>
            <person name="Li J."/>
            <person name="Zhao F."/>
            <person name="Cao W."/>
        </authorList>
    </citation>
    <scope>NUCLEOTIDE SEQUENCE</scope>
    <source>
        <strain evidence="1">Hyas-2018</strain>
    </source>
</reference>
<name>A0ACB7TCS5_HYAAI</name>
<accession>A0ACB7TCS5</accession>
<protein>
    <submittedName>
        <fullName evidence="1">Uncharacterized protein</fullName>
    </submittedName>
</protein>
<dbReference type="Proteomes" id="UP000821845">
    <property type="component" value="Chromosome 1"/>
</dbReference>
<gene>
    <name evidence="1" type="ORF">HPB50_006329</name>
</gene>
<evidence type="ECO:0000313" key="1">
    <source>
        <dbReference type="EMBL" id="KAH6944956.1"/>
    </source>
</evidence>
<proteinExistence type="predicted"/>
<organism evidence="1 2">
    <name type="scientific">Hyalomma asiaticum</name>
    <name type="common">Tick</name>
    <dbReference type="NCBI Taxonomy" id="266040"/>
    <lineage>
        <taxon>Eukaryota</taxon>
        <taxon>Metazoa</taxon>
        <taxon>Ecdysozoa</taxon>
        <taxon>Arthropoda</taxon>
        <taxon>Chelicerata</taxon>
        <taxon>Arachnida</taxon>
        <taxon>Acari</taxon>
        <taxon>Parasitiformes</taxon>
        <taxon>Ixodida</taxon>
        <taxon>Ixodoidea</taxon>
        <taxon>Ixodidae</taxon>
        <taxon>Hyalomminae</taxon>
        <taxon>Hyalomma</taxon>
    </lineage>
</organism>
<sequence length="190" mass="20555">MIPEAVSPGKGITGLENVHPGAAEVVWTPPLGNMMRACYGGPLADFMAMEARSPFGRGTWTEPQCRGPAQQAVKCCTDLVVLRTLNSLGAEIETVIQLGVTPERIIFANPIKSVEHLDYARRNNVTLMTFDSADELDKIRDNNVRLLLRIQGNSVGCGITMNNKFGCSLADAGKVLRKARCRNLNIAGVS</sequence>
<keyword evidence="2" id="KW-1185">Reference proteome</keyword>